<sequence>MKTTSANTKKRSSSVKTSSVKCPKSEDSQHFSVTLHHGGEFYRVFEEEIIYRGGTDTTVNGIHVSNWNMDNIEKLLSRLGYKADCVRVWTKVLEIQDGFFLIRKDDDAVDETFQVTHSYNTHESKLVQVGDFGLSRIKHKPISRLKREKARLNGWHQKFFVTNPQMKSSYSIPQLLSLSALLSLEFRLHIYFFFSRKPGPTYTVLESCCGNLQQKKFLGILSMQCSDPASRPTFQELLERLKELQRRYTIQFQAARSGGGEVTQKES</sequence>
<evidence type="ECO:0000256" key="1">
    <source>
        <dbReference type="SAM" id="MobiDB-lite"/>
    </source>
</evidence>
<reference evidence="3 4" key="1">
    <citation type="journal article" date="2022" name="Nat. Genet.">
        <title>Improved pea reference genome and pan-genome highlight genomic features and evolutionary characteristics.</title>
        <authorList>
            <person name="Yang T."/>
            <person name="Liu R."/>
            <person name="Luo Y."/>
            <person name="Hu S."/>
            <person name="Wang D."/>
            <person name="Wang C."/>
            <person name="Pandey M.K."/>
            <person name="Ge S."/>
            <person name="Xu Q."/>
            <person name="Li N."/>
            <person name="Li G."/>
            <person name="Huang Y."/>
            <person name="Saxena R.K."/>
            <person name="Ji Y."/>
            <person name="Li M."/>
            <person name="Yan X."/>
            <person name="He Y."/>
            <person name="Liu Y."/>
            <person name="Wang X."/>
            <person name="Xiang C."/>
            <person name="Varshney R.K."/>
            <person name="Ding H."/>
            <person name="Gao S."/>
            <person name="Zong X."/>
        </authorList>
    </citation>
    <scope>NUCLEOTIDE SEQUENCE [LARGE SCALE GENOMIC DNA]</scope>
    <source>
        <strain evidence="3 4">cv. Zhongwan 6</strain>
    </source>
</reference>
<evidence type="ECO:0000313" key="3">
    <source>
        <dbReference type="EMBL" id="KAI5435547.1"/>
    </source>
</evidence>
<evidence type="ECO:0000259" key="2">
    <source>
        <dbReference type="Pfam" id="PF26130"/>
    </source>
</evidence>
<proteinExistence type="predicted"/>
<accession>A0A9D5B4V8</accession>
<dbReference type="EMBL" id="JAMSHJ010000002">
    <property type="protein sequence ID" value="KAI5435547.1"/>
    <property type="molecule type" value="Genomic_DNA"/>
</dbReference>
<dbReference type="Pfam" id="PF26130">
    <property type="entry name" value="PB1-like"/>
    <property type="match status" value="1"/>
</dbReference>
<dbReference type="Proteomes" id="UP001058974">
    <property type="component" value="Chromosome 2"/>
</dbReference>
<organism evidence="3 4">
    <name type="scientific">Pisum sativum</name>
    <name type="common">Garden pea</name>
    <name type="synonym">Lathyrus oleraceus</name>
    <dbReference type="NCBI Taxonomy" id="3888"/>
    <lineage>
        <taxon>Eukaryota</taxon>
        <taxon>Viridiplantae</taxon>
        <taxon>Streptophyta</taxon>
        <taxon>Embryophyta</taxon>
        <taxon>Tracheophyta</taxon>
        <taxon>Spermatophyta</taxon>
        <taxon>Magnoliopsida</taxon>
        <taxon>eudicotyledons</taxon>
        <taxon>Gunneridae</taxon>
        <taxon>Pentapetalae</taxon>
        <taxon>rosids</taxon>
        <taxon>fabids</taxon>
        <taxon>Fabales</taxon>
        <taxon>Fabaceae</taxon>
        <taxon>Papilionoideae</taxon>
        <taxon>50 kb inversion clade</taxon>
        <taxon>NPAAA clade</taxon>
        <taxon>Hologalegina</taxon>
        <taxon>IRL clade</taxon>
        <taxon>Fabeae</taxon>
        <taxon>Lathyrus</taxon>
    </lineage>
</organism>
<dbReference type="InterPro" id="IPR058594">
    <property type="entry name" value="PB1-like_dom_pln"/>
</dbReference>
<comment type="caution">
    <text evidence="3">The sequence shown here is derived from an EMBL/GenBank/DDBJ whole genome shotgun (WGS) entry which is preliminary data.</text>
</comment>
<gene>
    <name evidence="3" type="ORF">KIW84_022094</name>
</gene>
<name>A0A9D5B4V8_PEA</name>
<feature type="region of interest" description="Disordered" evidence="1">
    <location>
        <begin position="1"/>
        <end position="24"/>
    </location>
</feature>
<dbReference type="Gramene" id="Psat02G0209400-T1">
    <property type="protein sequence ID" value="KAI5435547.1"/>
    <property type="gene ID" value="KIW84_022094"/>
</dbReference>
<dbReference type="AlphaFoldDB" id="A0A9D5B4V8"/>
<protein>
    <recommendedName>
        <fullName evidence="2">PB1-like domain-containing protein</fullName>
    </recommendedName>
</protein>
<evidence type="ECO:0000313" key="4">
    <source>
        <dbReference type="Proteomes" id="UP001058974"/>
    </source>
</evidence>
<keyword evidence="4" id="KW-1185">Reference proteome</keyword>
<feature type="domain" description="PB1-like" evidence="2">
    <location>
        <begin position="29"/>
        <end position="120"/>
    </location>
</feature>